<keyword evidence="3" id="KW-1185">Reference proteome</keyword>
<proteinExistence type="predicted"/>
<keyword evidence="1" id="KW-0472">Membrane</keyword>
<sequence length="78" mass="8724">MARVAGEKALAVNRAEILEIVRHQQRENPKVKLSQQEMQQQIQNVEKITIGDMAVSNFTQLVLLGLTLALPGGIFLRE</sequence>
<evidence type="ECO:0000313" key="3">
    <source>
        <dbReference type="Proteomes" id="UP000199029"/>
    </source>
</evidence>
<dbReference type="EMBL" id="FOXS01000001">
    <property type="protein sequence ID" value="SFP68150.1"/>
    <property type="molecule type" value="Genomic_DNA"/>
</dbReference>
<reference evidence="3" key="1">
    <citation type="submission" date="2016-10" db="EMBL/GenBank/DDBJ databases">
        <authorList>
            <person name="Varghese N."/>
            <person name="Submissions S."/>
        </authorList>
    </citation>
    <scope>NUCLEOTIDE SEQUENCE [LARGE SCALE GENOMIC DNA]</scope>
    <source>
        <strain evidence="3">OR362-8,ATCC BAA-1266,JCM 13504</strain>
    </source>
</reference>
<feature type="transmembrane region" description="Helical" evidence="1">
    <location>
        <begin position="58"/>
        <end position="76"/>
    </location>
</feature>
<keyword evidence="1" id="KW-0812">Transmembrane</keyword>
<accession>A0A1I5SBR3</accession>
<evidence type="ECO:0000256" key="1">
    <source>
        <dbReference type="SAM" id="Phobius"/>
    </source>
</evidence>
<protein>
    <submittedName>
        <fullName evidence="2">Uncharacterized protein</fullName>
    </submittedName>
</protein>
<name>A0A1I5SBR3_HYMAR</name>
<organism evidence="2 3">
    <name type="scientific">Hymenobacter arizonensis</name>
    <name type="common">Siccationidurans arizonensis</name>
    <dbReference type="NCBI Taxonomy" id="1227077"/>
    <lineage>
        <taxon>Bacteria</taxon>
        <taxon>Pseudomonadati</taxon>
        <taxon>Bacteroidota</taxon>
        <taxon>Cytophagia</taxon>
        <taxon>Cytophagales</taxon>
        <taxon>Hymenobacteraceae</taxon>
        <taxon>Hymenobacter</taxon>
    </lineage>
</organism>
<dbReference type="Proteomes" id="UP000199029">
    <property type="component" value="Unassembled WGS sequence"/>
</dbReference>
<dbReference type="STRING" id="1227077.SAMN04515668_0003"/>
<evidence type="ECO:0000313" key="2">
    <source>
        <dbReference type="EMBL" id="SFP68150.1"/>
    </source>
</evidence>
<gene>
    <name evidence="2" type="ORF">SAMN04515668_0003</name>
</gene>
<dbReference type="AlphaFoldDB" id="A0A1I5SBR3"/>
<keyword evidence="1" id="KW-1133">Transmembrane helix</keyword>